<feature type="signal peptide" evidence="3">
    <location>
        <begin position="1"/>
        <end position="17"/>
    </location>
</feature>
<evidence type="ECO:0000313" key="6">
    <source>
        <dbReference type="Proteomes" id="UP000002195"/>
    </source>
</evidence>
<keyword evidence="3" id="KW-0732">Signal</keyword>
<dbReference type="SUPFAM" id="SSF52047">
    <property type="entry name" value="RNI-like"/>
    <property type="match status" value="1"/>
</dbReference>
<proteinExistence type="predicted"/>
<feature type="transmembrane region" description="Helical" evidence="2">
    <location>
        <begin position="983"/>
        <end position="1004"/>
    </location>
</feature>
<accession>C7FZW4</accession>
<organism evidence="5 6">
    <name type="scientific">Dictyostelium discoideum</name>
    <name type="common">Social amoeba</name>
    <dbReference type="NCBI Taxonomy" id="44689"/>
    <lineage>
        <taxon>Eukaryota</taxon>
        <taxon>Amoebozoa</taxon>
        <taxon>Evosea</taxon>
        <taxon>Eumycetozoa</taxon>
        <taxon>Dictyostelia</taxon>
        <taxon>Dictyosteliales</taxon>
        <taxon>Dictyosteliaceae</taxon>
        <taxon>Dictyostelium</taxon>
    </lineage>
</organism>
<keyword evidence="6" id="KW-1185">Reference proteome</keyword>
<feature type="disulfide bond" evidence="1">
    <location>
        <begin position="564"/>
        <end position="574"/>
    </location>
</feature>
<evidence type="ECO:0000256" key="3">
    <source>
        <dbReference type="SAM" id="SignalP"/>
    </source>
</evidence>
<keyword evidence="1" id="KW-0245">EGF-like domain</keyword>
<dbReference type="RefSeq" id="XP_002649210.1">
    <property type="nucleotide sequence ID" value="XM_002649164.1"/>
</dbReference>
<dbReference type="PANTHER" id="PTHR24032">
    <property type="entry name" value="EGF-LIKE DOMAIN-CONTAINING PROTEIN-RELATED-RELATED"/>
    <property type="match status" value="1"/>
</dbReference>
<dbReference type="PANTHER" id="PTHR24032:SF14">
    <property type="entry name" value="EGF-LIKE DOMAIN-CONTAINING PROTEIN-RELATED"/>
    <property type="match status" value="1"/>
</dbReference>
<dbReference type="Pfam" id="PF00560">
    <property type="entry name" value="LRR_1"/>
    <property type="match status" value="1"/>
</dbReference>
<keyword evidence="2" id="KW-0472">Membrane</keyword>
<keyword evidence="2" id="KW-1133">Transmembrane helix</keyword>
<evidence type="ECO:0000256" key="1">
    <source>
        <dbReference type="PROSITE-ProRule" id="PRU00076"/>
    </source>
</evidence>
<reference evidence="5 6" key="1">
    <citation type="journal article" date="2005" name="Nature">
        <title>The genome of the social amoeba Dictyostelium discoideum.</title>
        <authorList>
            <consortium name="The Dictyostelium discoideum Sequencing Consortium"/>
            <person name="Eichinger L."/>
            <person name="Pachebat J.A."/>
            <person name="Glockner G."/>
            <person name="Rajandream M.A."/>
            <person name="Sucgang R."/>
            <person name="Berriman M."/>
            <person name="Song J."/>
            <person name="Olsen R."/>
            <person name="Szafranski K."/>
            <person name="Xu Q."/>
            <person name="Tunggal B."/>
            <person name="Kummerfeld S."/>
            <person name="Madera M."/>
            <person name="Konfortov B.A."/>
            <person name="Rivero F."/>
            <person name="Bankier A.T."/>
            <person name="Lehmann R."/>
            <person name="Hamlin N."/>
            <person name="Davies R."/>
            <person name="Gaudet P."/>
            <person name="Fey P."/>
            <person name="Pilcher K."/>
            <person name="Chen G."/>
            <person name="Saunders D."/>
            <person name="Sodergren E."/>
            <person name="Davis P."/>
            <person name="Kerhornou A."/>
            <person name="Nie X."/>
            <person name="Hall N."/>
            <person name="Anjard C."/>
            <person name="Hemphill L."/>
            <person name="Bason N."/>
            <person name="Farbrother P."/>
            <person name="Desany B."/>
            <person name="Just E."/>
            <person name="Morio T."/>
            <person name="Rost R."/>
            <person name="Churcher C."/>
            <person name="Cooper J."/>
            <person name="Haydock S."/>
            <person name="van Driessche N."/>
            <person name="Cronin A."/>
            <person name="Goodhead I."/>
            <person name="Muzny D."/>
            <person name="Mourier T."/>
            <person name="Pain A."/>
            <person name="Lu M."/>
            <person name="Harper D."/>
            <person name="Lindsay R."/>
            <person name="Hauser H."/>
            <person name="James K."/>
            <person name="Quiles M."/>
            <person name="Madan Babu M."/>
            <person name="Saito T."/>
            <person name="Buchrieser C."/>
            <person name="Wardroper A."/>
            <person name="Felder M."/>
            <person name="Thangavelu M."/>
            <person name="Johnson D."/>
            <person name="Knights A."/>
            <person name="Loulseged H."/>
            <person name="Mungall K."/>
            <person name="Oliver K."/>
            <person name="Price C."/>
            <person name="Quail M.A."/>
            <person name="Urushihara H."/>
            <person name="Hernandez J."/>
            <person name="Rabbinowitsch E."/>
            <person name="Steffen D."/>
            <person name="Sanders M."/>
            <person name="Ma J."/>
            <person name="Kohara Y."/>
            <person name="Sharp S."/>
            <person name="Simmonds M."/>
            <person name="Spiegler S."/>
            <person name="Tivey A."/>
            <person name="Sugano S."/>
            <person name="White B."/>
            <person name="Walker D."/>
            <person name="Woodward J."/>
            <person name="Winckler T."/>
            <person name="Tanaka Y."/>
            <person name="Shaulsky G."/>
            <person name="Schleicher M."/>
            <person name="Weinstock G."/>
            <person name="Rosenthal A."/>
            <person name="Cox E.C."/>
            <person name="Chisholm R.L."/>
            <person name="Gibbs R."/>
            <person name="Loomis W.F."/>
            <person name="Platzer M."/>
            <person name="Kay R.R."/>
            <person name="Williams J."/>
            <person name="Dear P.H."/>
            <person name="Noegel A.A."/>
            <person name="Barrell B."/>
            <person name="Kuspa A."/>
        </authorList>
    </citation>
    <scope>NUCLEOTIDE SEQUENCE [LARGE SCALE GENOMIC DNA]</scope>
    <source>
        <strain evidence="5 6">AX4</strain>
    </source>
</reference>
<dbReference type="HOGENOM" id="CLU_003793_0_0_1"/>
<dbReference type="PROSITE" id="PS50026">
    <property type="entry name" value="EGF_3"/>
    <property type="match status" value="1"/>
</dbReference>
<dbReference type="VEuPathDB" id="AmoebaDB:DDB_G0295829"/>
<dbReference type="CDD" id="cd00603">
    <property type="entry name" value="IPT_PCSR"/>
    <property type="match status" value="1"/>
</dbReference>
<dbReference type="InterPro" id="IPR000742">
    <property type="entry name" value="EGF"/>
</dbReference>
<dbReference type="GeneID" id="8616284"/>
<dbReference type="InterPro" id="IPR032675">
    <property type="entry name" value="LRR_dom_sf"/>
</dbReference>
<dbReference type="Proteomes" id="UP000002195">
    <property type="component" value="Unassembled WGS sequence"/>
</dbReference>
<dbReference type="EMBL" id="AAFI02000003">
    <property type="protein sequence ID" value="EEU04160.1"/>
    <property type="molecule type" value="Genomic_DNA"/>
</dbReference>
<comment type="caution">
    <text evidence="1">Lacks conserved residue(s) required for the propagation of feature annotation.</text>
</comment>
<feature type="chain" id="PRO_5002977301" evidence="3">
    <location>
        <begin position="18"/>
        <end position="1023"/>
    </location>
</feature>
<dbReference type="AlphaFoldDB" id="C7FZW4"/>
<dbReference type="InterPro" id="IPR001611">
    <property type="entry name" value="Leu-rich_rpt"/>
</dbReference>
<protein>
    <submittedName>
        <fullName evidence="5">Leucine-rich repeat-containing protein</fullName>
    </submittedName>
</protein>
<feature type="domain" description="EGF-like" evidence="4">
    <location>
        <begin position="560"/>
        <end position="593"/>
    </location>
</feature>
<comment type="caution">
    <text evidence="5">The sequence shown here is derived from an EMBL/GenBank/DDBJ whole genome shotgun (WGS) entry which is preliminary data.</text>
</comment>
<dbReference type="PROSITE" id="PS00022">
    <property type="entry name" value="EGF_1"/>
    <property type="match status" value="2"/>
</dbReference>
<name>C7FZW4_DICDI</name>
<dbReference type="dictyBase" id="DDB_G0295829"/>
<feature type="disulfide bond" evidence="1">
    <location>
        <begin position="583"/>
        <end position="592"/>
    </location>
</feature>
<dbReference type="PROSITE" id="PS01186">
    <property type="entry name" value="EGF_2"/>
    <property type="match status" value="2"/>
</dbReference>
<evidence type="ECO:0000259" key="4">
    <source>
        <dbReference type="PROSITE" id="PS50026"/>
    </source>
</evidence>
<keyword evidence="1" id="KW-1015">Disulfide bond</keyword>
<dbReference type="PROSITE" id="PS51450">
    <property type="entry name" value="LRR"/>
    <property type="match status" value="1"/>
</dbReference>
<dbReference type="Pfam" id="PF22933">
    <property type="entry name" value="ComC_SSD"/>
    <property type="match status" value="1"/>
</dbReference>
<dbReference type="InParanoid" id="C7FZW4"/>
<dbReference type="InterPro" id="IPR054484">
    <property type="entry name" value="ComC_SSD"/>
</dbReference>
<dbReference type="InterPro" id="IPR053331">
    <property type="entry name" value="EGF-like_comC"/>
</dbReference>
<gene>
    <name evidence="5" type="ORF">DDB_G0295829</name>
</gene>
<dbReference type="Gene3D" id="3.80.10.10">
    <property type="entry name" value="Ribonuclease Inhibitor"/>
    <property type="match status" value="1"/>
</dbReference>
<sequence>MKLIFIIILFIIFKVKPFLSNNLSTSEYSCANDISEFLIDTTFIYNGTYGYEFCENKNFFCNGDSVVRINFNGSDSFGVTYLNCFKQLSYFFINEPSNDISFSNVILNPSIKIFDVQNLTIKYIGSDPNWTYYNDLTSSKTMSSWTIVSSNVPSFNLMKINFLNIFLTKQYSETSKNNYITFKDISIVKFELFNISNSFEIQFPVEIFNFERNSQEIEFSIPFSKVPNLLDFSTFTNNSGIKKLTLSNAGLNFNFNLKFPFINLQNSFSNINQFSFNNGNFNNIPDLSIFGMSISILDLSNNLISDTLPEFERSKTNLKHINLSKNNITGIIPSSWCEIENIDLTNNNLNGDLPLCFSCFYSINSNQFINNPNLIVPTTTNKISYCKTSPNLIFNNNDNCFYFFGLDLGSKVYFKTNQDFIFANDWEIIIPNKKFKNCINNETVLNDLPTLFEFYYPSNGNNFTLSTERKNPIITEVQIPSSSLPGTVIFIGSYFSYNSSIINILVNGYQCLIEVSKFNYLLCKTDIDAINENKYIFSIITIETISSTRISFIPTIESTKIIQCNESCLENQFCANDIGKCKCLDGYFGSTCNGIVHFVSSVDSVDRLGGIVTLYGEFGPVHDNASIEIGNLLCEIIEINNYQALCKLNSFPENSLKIQLLNFTQNNLIWISNEIYHIRETILNCPNDCNQFSELKSGICNKTIGLCNCNIGWTGFDCSSSINVNSNSSSIKPNTTIDNNGTTTISLDFLNFQILITKLSEIKFDNSIYKTFNLLNNWNVLIDNNNNNNNNLYKFQQIIPGNRGIIEFTIEESTNDKEYEFIDTKYKLEKGSIKISINITNYQFNNQLNTLQLEIETKINDYYYNNNSNYNNCNSKKESLETFNQQQLNYIIIQKDKKQLYGRFINRILSNGKPTLIDTKSIKNSDNTSITLLMSIPHCTKSCIIDPDFSALLSIDHKSSCKTDSDGNIINESVDKGVPKTTIIAVIISIVGVATIFGIGLLIYRKKRVENELAIKLKNAQKK</sequence>
<dbReference type="PhylomeDB" id="C7FZW4"/>
<evidence type="ECO:0000256" key="2">
    <source>
        <dbReference type="SAM" id="Phobius"/>
    </source>
</evidence>
<dbReference type="KEGG" id="ddi:DDB_G0295829"/>
<keyword evidence="2" id="KW-0812">Transmembrane</keyword>
<dbReference type="PaxDb" id="44689-DDB0266345"/>
<evidence type="ECO:0000313" key="5">
    <source>
        <dbReference type="EMBL" id="EEU04160.1"/>
    </source>
</evidence>